<dbReference type="EMBL" id="CP031158">
    <property type="protein sequence ID" value="AXG99355.1"/>
    <property type="molecule type" value="Genomic_DNA"/>
</dbReference>
<dbReference type="AlphaFoldDB" id="A0A345II33"/>
<reference evidence="1 2" key="1">
    <citation type="submission" date="2018-07" db="EMBL/GenBank/DDBJ databases">
        <title>Complete Genome and Methylome Analysis of Deinococcus wulumuqiensis NEB 479.</title>
        <authorList>
            <person name="Fomenkov A."/>
            <person name="Luyten Y."/>
            <person name="Vincze T."/>
            <person name="Anton B.P."/>
            <person name="Clark T."/>
            <person name="Roberts R.J."/>
            <person name="Morgan R.D."/>
        </authorList>
    </citation>
    <scope>NUCLEOTIDE SEQUENCE [LARGE SCALE GENOMIC DNA]</scope>
    <source>
        <strain evidence="1 2">NEB 479</strain>
    </source>
</reference>
<name>A0A345II33_9DEIO</name>
<proteinExistence type="predicted"/>
<evidence type="ECO:0000313" key="2">
    <source>
        <dbReference type="Proteomes" id="UP000253744"/>
    </source>
</evidence>
<organism evidence="1 2">
    <name type="scientific">Deinococcus wulumuqiensis</name>
    <dbReference type="NCBI Taxonomy" id="980427"/>
    <lineage>
        <taxon>Bacteria</taxon>
        <taxon>Thermotogati</taxon>
        <taxon>Deinococcota</taxon>
        <taxon>Deinococci</taxon>
        <taxon>Deinococcales</taxon>
        <taxon>Deinococcaceae</taxon>
        <taxon>Deinococcus</taxon>
    </lineage>
</organism>
<protein>
    <submittedName>
        <fullName evidence="1">Uncharacterized protein</fullName>
    </submittedName>
</protein>
<dbReference type="Proteomes" id="UP000253744">
    <property type="component" value="Chromosome"/>
</dbReference>
<accession>A0A345II33</accession>
<sequence length="136" mass="15310">MTSSDAAIRTKLDALAKALRHYHSALLDFAKGEYEFLYGPVDGPYKLYSLVVNDPAFQWLRPVSGLMATLDEVLDAKDKTLTEQNVTDVKFALGLLFSDTDTNFAEFRQGYARAKDDAKVRETEARWRELLNSAQA</sequence>
<dbReference type="KEGG" id="dwu:DVJ83_09620"/>
<dbReference type="STRING" id="1288484.GCA_000348665_01791"/>
<gene>
    <name evidence="1" type="ORF">DVJ83_09620</name>
</gene>
<evidence type="ECO:0000313" key="1">
    <source>
        <dbReference type="EMBL" id="AXG99355.1"/>
    </source>
</evidence>
<dbReference type="RefSeq" id="WP_114672191.1">
    <property type="nucleotide sequence ID" value="NZ_CALTYN010000039.1"/>
</dbReference>